<accession>A0A919XFR4</accession>
<keyword evidence="3" id="KW-1185">Reference proteome</keyword>
<keyword evidence="1" id="KW-1133">Transmembrane helix</keyword>
<evidence type="ECO:0000313" key="3">
    <source>
        <dbReference type="Proteomes" id="UP000679779"/>
    </source>
</evidence>
<keyword evidence="1" id="KW-0812">Transmembrane</keyword>
<feature type="transmembrane region" description="Helical" evidence="1">
    <location>
        <begin position="48"/>
        <end position="66"/>
    </location>
</feature>
<comment type="caution">
    <text evidence="2">The sequence shown here is derived from an EMBL/GenBank/DDBJ whole genome shotgun (WGS) entry which is preliminary data.</text>
</comment>
<evidence type="ECO:0000313" key="2">
    <source>
        <dbReference type="EMBL" id="GIO30593.1"/>
    </source>
</evidence>
<dbReference type="AlphaFoldDB" id="A0A919XFR4"/>
<sequence>MVMILLGVIMIVFGLYDYKNPNSKLLKILNRRPKHDADRQEIRSNGSIGIVSGIMFICIGAIAFFLRD</sequence>
<keyword evidence="1" id="KW-0472">Membrane</keyword>
<organism evidence="2 3">
    <name type="scientific">Paenibacillus albilobatus</name>
    <dbReference type="NCBI Taxonomy" id="2716884"/>
    <lineage>
        <taxon>Bacteria</taxon>
        <taxon>Bacillati</taxon>
        <taxon>Bacillota</taxon>
        <taxon>Bacilli</taxon>
        <taxon>Bacillales</taxon>
        <taxon>Paenibacillaceae</taxon>
        <taxon>Paenibacillus</taxon>
    </lineage>
</organism>
<protein>
    <submittedName>
        <fullName evidence="2">Uncharacterized protein</fullName>
    </submittedName>
</protein>
<proteinExistence type="predicted"/>
<name>A0A919XFR4_9BACL</name>
<evidence type="ECO:0000256" key="1">
    <source>
        <dbReference type="SAM" id="Phobius"/>
    </source>
</evidence>
<gene>
    <name evidence="2" type="ORF">J2TS6_17340</name>
</gene>
<dbReference type="Proteomes" id="UP000679779">
    <property type="component" value="Unassembled WGS sequence"/>
</dbReference>
<dbReference type="RefSeq" id="WP_160044692.1">
    <property type="nucleotide sequence ID" value="NZ_BORQ01000002.1"/>
</dbReference>
<reference evidence="2" key="1">
    <citation type="submission" date="2021-03" db="EMBL/GenBank/DDBJ databases">
        <title>Antimicrobial resistance genes in bacteria isolated from Japanese honey, and their potential for conferring macrolide and lincosamide resistance in the American foulbrood pathogen Paenibacillus larvae.</title>
        <authorList>
            <person name="Okamoto M."/>
            <person name="Kumagai M."/>
            <person name="Kanamori H."/>
            <person name="Takamatsu D."/>
        </authorList>
    </citation>
    <scope>NUCLEOTIDE SEQUENCE</scope>
    <source>
        <strain evidence="2">J2TS6</strain>
    </source>
</reference>
<dbReference type="EMBL" id="BORQ01000002">
    <property type="protein sequence ID" value="GIO30593.1"/>
    <property type="molecule type" value="Genomic_DNA"/>
</dbReference>